<dbReference type="Proteomes" id="UP001163046">
    <property type="component" value="Unassembled WGS sequence"/>
</dbReference>
<proteinExistence type="predicted"/>
<comment type="caution">
    <text evidence="2">The sequence shown here is derived from an EMBL/GenBank/DDBJ whole genome shotgun (WGS) entry which is preliminary data.</text>
</comment>
<evidence type="ECO:0000256" key="1">
    <source>
        <dbReference type="SAM" id="MobiDB-lite"/>
    </source>
</evidence>
<dbReference type="AlphaFoldDB" id="A0A9W9Z3T2"/>
<sequence length="310" mass="35506">MQFELEDKASTVVSLEKKLGKMEESKAELETRYESRLNQLQQLNDSLDASGMFESQEAELDKLRTSRVTMTNMIDNLEAHRQEKNEEIELLRGQVDEMDELRRNNDLLENTLVEKFKTEAERIKKELENADEIQRNAAAVKVKFLMEKQAIETELAASKLNMETAIEDAEYMAEELERTRGLEKQGFEEKEELKSKLESSMEEKFKLEKAMQKTEEENARLKGHQNQQQKLKHLLEIKKENNALKEQVNKLIKENQKCSCKTKKAPLANKNGGGESRKDGRSKGSSSSEEGGTATDPKDTEKENVFAPAT</sequence>
<feature type="region of interest" description="Disordered" evidence="1">
    <location>
        <begin position="206"/>
        <end position="232"/>
    </location>
</feature>
<dbReference type="EMBL" id="MU826827">
    <property type="protein sequence ID" value="KAJ7374656.1"/>
    <property type="molecule type" value="Genomic_DNA"/>
</dbReference>
<gene>
    <name evidence="2" type="primary">KIF15_4</name>
    <name evidence="2" type="ORF">OS493_004997</name>
</gene>
<feature type="compositionally biased region" description="Low complexity" evidence="1">
    <location>
        <begin position="283"/>
        <end position="292"/>
    </location>
</feature>
<feature type="region of interest" description="Disordered" evidence="1">
    <location>
        <begin position="255"/>
        <end position="310"/>
    </location>
</feature>
<evidence type="ECO:0000313" key="2">
    <source>
        <dbReference type="EMBL" id="KAJ7374656.1"/>
    </source>
</evidence>
<evidence type="ECO:0000313" key="3">
    <source>
        <dbReference type="Proteomes" id="UP001163046"/>
    </source>
</evidence>
<reference evidence="2" key="1">
    <citation type="submission" date="2023-01" db="EMBL/GenBank/DDBJ databases">
        <title>Genome assembly of the deep-sea coral Lophelia pertusa.</title>
        <authorList>
            <person name="Herrera S."/>
            <person name="Cordes E."/>
        </authorList>
    </citation>
    <scope>NUCLEOTIDE SEQUENCE</scope>
    <source>
        <strain evidence="2">USNM1676648</strain>
        <tissue evidence="2">Polyp</tissue>
    </source>
</reference>
<protein>
    <submittedName>
        <fullName evidence="2">Kinesin-like protein kif15</fullName>
    </submittedName>
</protein>
<keyword evidence="3" id="KW-1185">Reference proteome</keyword>
<feature type="compositionally biased region" description="Basic and acidic residues" evidence="1">
    <location>
        <begin position="206"/>
        <end position="220"/>
    </location>
</feature>
<organism evidence="2 3">
    <name type="scientific">Desmophyllum pertusum</name>
    <dbReference type="NCBI Taxonomy" id="174260"/>
    <lineage>
        <taxon>Eukaryota</taxon>
        <taxon>Metazoa</taxon>
        <taxon>Cnidaria</taxon>
        <taxon>Anthozoa</taxon>
        <taxon>Hexacorallia</taxon>
        <taxon>Scleractinia</taxon>
        <taxon>Caryophylliina</taxon>
        <taxon>Caryophylliidae</taxon>
        <taxon>Desmophyllum</taxon>
    </lineage>
</organism>
<accession>A0A9W9Z3T2</accession>
<name>A0A9W9Z3T2_9CNID</name>